<reference evidence="1 3" key="1">
    <citation type="submission" date="2014-09" db="EMBL/GenBank/DDBJ databases">
        <authorList>
            <person name="Regsiter A."/>
        </authorList>
    </citation>
    <scope>NUCLEOTIDE SEQUENCE [LARGE SCALE GENOMIC DNA]</scope>
</reference>
<gene>
    <name evidence="2" type="ORF">GUH15_16950</name>
    <name evidence="1" type="ORF">XAC3562_210224</name>
</gene>
<protein>
    <submittedName>
        <fullName evidence="1">Uncharacterized protein</fullName>
    </submittedName>
</protein>
<evidence type="ECO:0000313" key="2">
    <source>
        <dbReference type="EMBL" id="MBD4337711.1"/>
    </source>
</evidence>
<dbReference type="GeneID" id="66910657"/>
<name>A0A0U5BSB4_XANCI</name>
<organism evidence="1 3">
    <name type="scientific">Xanthomonas citri pv. citri</name>
    <dbReference type="NCBI Taxonomy" id="611301"/>
    <lineage>
        <taxon>Bacteria</taxon>
        <taxon>Pseudomonadati</taxon>
        <taxon>Pseudomonadota</taxon>
        <taxon>Gammaproteobacteria</taxon>
        <taxon>Lysobacterales</taxon>
        <taxon>Lysobacteraceae</taxon>
        <taxon>Xanthomonas</taxon>
    </lineage>
</organism>
<dbReference type="RefSeq" id="WP_011050951.1">
    <property type="nucleotide sequence ID" value="NZ_CAVLHM010000011.1"/>
</dbReference>
<dbReference type="KEGG" id="xcf:J172_01632"/>
<comment type="caution">
    <text evidence="1">The sequence shown here is derived from an EMBL/GenBank/DDBJ whole genome shotgun (WGS) entry which is preliminary data.</text>
</comment>
<reference evidence="2" key="2">
    <citation type="submission" date="2020-01" db="EMBL/GenBank/DDBJ databases">
        <authorList>
            <person name="Richard D."/>
        </authorList>
    </citation>
    <scope>NUCLEOTIDE SEQUENCE</scope>
    <source>
        <strain evidence="2">JP541</strain>
    </source>
</reference>
<evidence type="ECO:0000313" key="1">
    <source>
        <dbReference type="EMBL" id="CEG15760.1"/>
    </source>
</evidence>
<dbReference type="KEGG" id="xcw:J162_01637"/>
<dbReference type="AlphaFoldDB" id="A0A0U5BSB4"/>
<dbReference type="KEGG" id="xcm:J164_01637"/>
<dbReference type="Proteomes" id="UP000653002">
    <property type="component" value="Unassembled WGS sequence"/>
</dbReference>
<sequence>MAVYVVTWNLNKERSNYDAARRQFIQHLERHPNVQDRGLESVRWVESTGSALALRDDLRQKLDDNDRIFVSKLNASQNDGWLNENVWDWIKRRQ</sequence>
<evidence type="ECO:0000313" key="3">
    <source>
        <dbReference type="Proteomes" id="UP000052230"/>
    </source>
</evidence>
<proteinExistence type="predicted"/>
<dbReference type="PATRIC" id="fig|434928.28.peg.1663"/>
<dbReference type="EMBL" id="JAABFR010001269">
    <property type="protein sequence ID" value="MBD4337711.1"/>
    <property type="molecule type" value="Genomic_DNA"/>
</dbReference>
<dbReference type="EMBL" id="CCXZ01000113">
    <property type="protein sequence ID" value="CEG15760.1"/>
    <property type="molecule type" value="Genomic_DNA"/>
</dbReference>
<dbReference type="KEGG" id="xcr:J163_01637"/>
<dbReference type="Proteomes" id="UP000052230">
    <property type="component" value="Unassembled WGS sequence"/>
</dbReference>
<dbReference type="OMA" id="DWINARH"/>
<keyword evidence="3" id="KW-1185">Reference proteome</keyword>
<accession>A0A0U5BSB4</accession>
<dbReference type="KEGG" id="xcn:J169_01637"/>
<dbReference type="KEGG" id="xcu:J159_01637"/>